<dbReference type="Proteomes" id="UP000321574">
    <property type="component" value="Unassembled WGS sequence"/>
</dbReference>
<dbReference type="OrthoDB" id="2163447at2"/>
<evidence type="ECO:0000256" key="2">
    <source>
        <dbReference type="SAM" id="Phobius"/>
    </source>
</evidence>
<gene>
    <name evidence="5" type="ORF">FHP05_11785</name>
</gene>
<keyword evidence="2" id="KW-1133">Transmembrane helix</keyword>
<reference evidence="5 6" key="1">
    <citation type="submission" date="2019-06" db="EMBL/GenBank/DDBJ databases">
        <title>Cerasibacillus sp. nov., isolated from maize field.</title>
        <authorList>
            <person name="Lin S.-Y."/>
            <person name="Tsai C.-F."/>
            <person name="Young C.-C."/>
        </authorList>
    </citation>
    <scope>NUCLEOTIDE SEQUENCE [LARGE SCALE GENOMIC DNA]</scope>
    <source>
        <strain evidence="5 6">CC-CFT480</strain>
    </source>
</reference>
<proteinExistence type="predicted"/>
<dbReference type="EMBL" id="VDUW01000009">
    <property type="protein sequence ID" value="TXL62481.1"/>
    <property type="molecule type" value="Genomic_DNA"/>
</dbReference>
<dbReference type="Pfam" id="PF14341">
    <property type="entry name" value="PilX_N"/>
    <property type="match status" value="1"/>
</dbReference>
<feature type="transmembrane region" description="Helical" evidence="2">
    <location>
        <begin position="12"/>
        <end position="37"/>
    </location>
</feature>
<comment type="caution">
    <text evidence="5">The sequence shown here is derived from an EMBL/GenBank/DDBJ whole genome shotgun (WGS) entry which is preliminary data.</text>
</comment>
<feature type="domain" description="DUF7305" evidence="4">
    <location>
        <begin position="258"/>
        <end position="381"/>
    </location>
</feature>
<dbReference type="InterPro" id="IPR025746">
    <property type="entry name" value="PilX_N_dom"/>
</dbReference>
<protein>
    <submittedName>
        <fullName evidence="5">Uncharacterized protein</fullName>
    </submittedName>
</protein>
<evidence type="ECO:0000313" key="6">
    <source>
        <dbReference type="Proteomes" id="UP000321574"/>
    </source>
</evidence>
<dbReference type="RefSeq" id="WP_147668482.1">
    <property type="nucleotide sequence ID" value="NZ_VDUW01000009.1"/>
</dbReference>
<feature type="region of interest" description="Disordered" evidence="1">
    <location>
        <begin position="394"/>
        <end position="416"/>
    </location>
</feature>
<accession>A0A5C8NNT7</accession>
<keyword evidence="2" id="KW-0812">Transmembrane</keyword>
<organism evidence="5 6">
    <name type="scientific">Cerasibacillus terrae</name>
    <dbReference type="NCBI Taxonomy" id="2498845"/>
    <lineage>
        <taxon>Bacteria</taxon>
        <taxon>Bacillati</taxon>
        <taxon>Bacillota</taxon>
        <taxon>Bacilli</taxon>
        <taxon>Bacillales</taxon>
        <taxon>Bacillaceae</taxon>
        <taxon>Cerasibacillus</taxon>
    </lineage>
</organism>
<keyword evidence="2" id="KW-0472">Membrane</keyword>
<evidence type="ECO:0000259" key="4">
    <source>
        <dbReference type="Pfam" id="PF23981"/>
    </source>
</evidence>
<name>A0A5C8NNT7_9BACI</name>
<dbReference type="InterPro" id="IPR055729">
    <property type="entry name" value="DUF7305"/>
</dbReference>
<keyword evidence="6" id="KW-1185">Reference proteome</keyword>
<dbReference type="AlphaFoldDB" id="A0A5C8NNT7"/>
<sequence>MRKLKQKYVNNAGFALVGVLLVIVLVAGIGMTLIPLASNSMKMSSIDQQEKSAFYIAEAGMTVKMAEIKEQIADVYEETTNERAFYQQLVVKINEMDLLYDEFDPVKGEQPTAELSLEWLEEEKGTYKITSTGKIGNQKRTVEQNFKVEWLSKSGEPFDLPNLAIFTEGDIIIDNNNNKSDGKKVEGSIGSKGYLDIDSDYVNGTIHENVKDNFPDYYELPPIPTNYYKLVEGKLKKTTENTNYPNLEEKHKNIYIETDGKNIIMVVNNLSLHHANLIITGKGKLTLYVVGDFSVQHSEINKNDVPLDLYVYQDNIDLKNETVFNGNLLTDANEITMNPAKQNHNSLIFAPNAHFVQTGGHLHGMVVAKSLKLAGNGSISYGGPFLVESPDYGPGNSETNTGPIFIKTPVRETDNH</sequence>
<dbReference type="Pfam" id="PF23981">
    <property type="entry name" value="DUF7305"/>
    <property type="match status" value="1"/>
</dbReference>
<evidence type="ECO:0000259" key="3">
    <source>
        <dbReference type="Pfam" id="PF14341"/>
    </source>
</evidence>
<evidence type="ECO:0000313" key="5">
    <source>
        <dbReference type="EMBL" id="TXL62481.1"/>
    </source>
</evidence>
<feature type="domain" description="Type 4 fimbrial biogenesis protein PilX N-terminal" evidence="3">
    <location>
        <begin position="12"/>
        <end position="61"/>
    </location>
</feature>
<evidence type="ECO:0000256" key="1">
    <source>
        <dbReference type="SAM" id="MobiDB-lite"/>
    </source>
</evidence>